<feature type="domain" description="Enoyl reductase (ER)" evidence="6">
    <location>
        <begin position="8"/>
        <end position="335"/>
    </location>
</feature>
<feature type="compositionally biased region" description="Polar residues" evidence="5">
    <location>
        <begin position="1"/>
        <end position="19"/>
    </location>
</feature>
<keyword evidence="7" id="KW-0614">Plasmid</keyword>
<dbReference type="InterPro" id="IPR020843">
    <property type="entry name" value="ER"/>
</dbReference>
<geneLocation type="plasmid" evidence="7 8">
    <name>unnamed1</name>
</geneLocation>
<keyword evidence="2 4" id="KW-0862">Zinc</keyword>
<dbReference type="PROSITE" id="PS00059">
    <property type="entry name" value="ADH_ZINC"/>
    <property type="match status" value="1"/>
</dbReference>
<dbReference type="InterPro" id="IPR011032">
    <property type="entry name" value="GroES-like_sf"/>
</dbReference>
<dbReference type="GeneID" id="71929336"/>
<feature type="region of interest" description="Disordered" evidence="5">
    <location>
        <begin position="1"/>
        <end position="23"/>
    </location>
</feature>
<evidence type="ECO:0000256" key="1">
    <source>
        <dbReference type="ARBA" id="ARBA00022723"/>
    </source>
</evidence>
<dbReference type="GO" id="GO:0030554">
    <property type="term" value="F:adenyl nucleotide binding"/>
    <property type="evidence" value="ECO:0007669"/>
    <property type="project" value="UniProtKB-ARBA"/>
</dbReference>
<dbReference type="GO" id="GO:0008270">
    <property type="term" value="F:zinc ion binding"/>
    <property type="evidence" value="ECO:0007669"/>
    <property type="project" value="InterPro"/>
</dbReference>
<dbReference type="SMART" id="SM00829">
    <property type="entry name" value="PKS_ER"/>
    <property type="match status" value="1"/>
</dbReference>
<dbReference type="InterPro" id="IPR013154">
    <property type="entry name" value="ADH-like_N"/>
</dbReference>
<evidence type="ECO:0000256" key="5">
    <source>
        <dbReference type="SAM" id="MobiDB-lite"/>
    </source>
</evidence>
<dbReference type="GO" id="GO:0051262">
    <property type="term" value="P:protein tetramerization"/>
    <property type="evidence" value="ECO:0007669"/>
    <property type="project" value="UniProtKB-ARBA"/>
</dbReference>
<dbReference type="Gene3D" id="3.40.50.720">
    <property type="entry name" value="NAD(P)-binding Rossmann-like Domain"/>
    <property type="match status" value="1"/>
</dbReference>
<gene>
    <name evidence="7" type="ORF">MW046_14775</name>
</gene>
<dbReference type="SUPFAM" id="SSF51735">
    <property type="entry name" value="NAD(P)-binding Rossmann-fold domains"/>
    <property type="match status" value="1"/>
</dbReference>
<evidence type="ECO:0000256" key="4">
    <source>
        <dbReference type="RuleBase" id="RU361277"/>
    </source>
</evidence>
<dbReference type="EMBL" id="CP096020">
    <property type="protein sequence ID" value="UPM44273.1"/>
    <property type="molecule type" value="Genomic_DNA"/>
</dbReference>
<evidence type="ECO:0000259" key="6">
    <source>
        <dbReference type="SMART" id="SM00829"/>
    </source>
</evidence>
<dbReference type="InterPro" id="IPR013149">
    <property type="entry name" value="ADH-like_C"/>
</dbReference>
<dbReference type="KEGG" id="haad:MW046_14775"/>
<proteinExistence type="inferred from homology"/>
<dbReference type="GO" id="GO:0044281">
    <property type="term" value="P:small molecule metabolic process"/>
    <property type="evidence" value="ECO:0007669"/>
    <property type="project" value="UniProtKB-ARBA"/>
</dbReference>
<dbReference type="RefSeq" id="WP_247994927.1">
    <property type="nucleotide sequence ID" value="NZ_CP096020.1"/>
</dbReference>
<dbReference type="Pfam" id="PF08240">
    <property type="entry name" value="ADH_N"/>
    <property type="match status" value="1"/>
</dbReference>
<dbReference type="GO" id="GO:0016616">
    <property type="term" value="F:oxidoreductase activity, acting on the CH-OH group of donors, NAD or NADP as acceptor"/>
    <property type="evidence" value="ECO:0007669"/>
    <property type="project" value="UniProtKB-ARBA"/>
</dbReference>
<evidence type="ECO:0000313" key="8">
    <source>
        <dbReference type="Proteomes" id="UP000831768"/>
    </source>
</evidence>
<reference evidence="7" key="1">
    <citation type="submission" date="2022-04" db="EMBL/GenBank/DDBJ databases">
        <title>Halocatena sp. nov., isolated from a salt lake.</title>
        <authorList>
            <person name="Cui H.-L."/>
        </authorList>
    </citation>
    <scope>NUCLEOTIDE SEQUENCE</scope>
    <source>
        <strain evidence="7">AD-1</strain>
        <plasmid evidence="7">unnamed1</plasmid>
    </source>
</reference>
<keyword evidence="3" id="KW-0560">Oxidoreductase</keyword>
<dbReference type="SUPFAM" id="SSF50129">
    <property type="entry name" value="GroES-like"/>
    <property type="match status" value="1"/>
</dbReference>
<dbReference type="AlphaFoldDB" id="A0A8U0A8B6"/>
<sequence length="344" mass="36743">MKQIVQTGPETVEVQQGNRPSPDPNEVLVRVHTAGLCGSDAHAYRYDGGYEWIPIPRIMGHEYSGEVVAVGDGVTSVSTGQRVVEEPIHHCGDCFQCDNGQENVCQNFSITGMHRDGAYAEYTVVEPQHLHSIPDGVDLGTAAITEPTSIAARAVFDRSSVTPGDTVLVEGPGPIGSLIACIADSMGANVLVSGLGQDTTDRLPRLASIDIDTVDVESESLEELVDERTDGLGFDVVFDTTGHRSGIETAVDVTRKGGQVVVVGLPGDPSSLFMTPIVRSEIEVNTSYGSTWTNFEQALRLMENGAIDPDNVVDTSFSVSEPAAAFEAFLDSKTIKPLFNFDEA</sequence>
<keyword evidence="1 4" id="KW-0479">Metal-binding</keyword>
<comment type="similarity">
    <text evidence="4">Belongs to the zinc-containing alcohol dehydrogenase family.</text>
</comment>
<protein>
    <submittedName>
        <fullName evidence="7">Alcohol dehydrogenase catalytic domain-containing protein</fullName>
    </submittedName>
</protein>
<comment type="cofactor">
    <cofactor evidence="4">
        <name>Zn(2+)</name>
        <dbReference type="ChEBI" id="CHEBI:29105"/>
    </cofactor>
</comment>
<dbReference type="GO" id="GO:0043168">
    <property type="term" value="F:anion binding"/>
    <property type="evidence" value="ECO:0007669"/>
    <property type="project" value="UniProtKB-ARBA"/>
</dbReference>
<keyword evidence="8" id="KW-1185">Reference proteome</keyword>
<dbReference type="InterPro" id="IPR036291">
    <property type="entry name" value="NAD(P)-bd_dom_sf"/>
</dbReference>
<accession>A0A8U0A8B6</accession>
<dbReference type="Pfam" id="PF00107">
    <property type="entry name" value="ADH_zinc_N"/>
    <property type="match status" value="1"/>
</dbReference>
<name>A0A8U0A8B6_9EURY</name>
<dbReference type="PANTHER" id="PTHR43401:SF2">
    <property type="entry name" value="L-THREONINE 3-DEHYDROGENASE"/>
    <property type="match status" value="1"/>
</dbReference>
<dbReference type="Gene3D" id="3.90.180.10">
    <property type="entry name" value="Medium-chain alcohol dehydrogenases, catalytic domain"/>
    <property type="match status" value="1"/>
</dbReference>
<evidence type="ECO:0000256" key="3">
    <source>
        <dbReference type="ARBA" id="ARBA00023002"/>
    </source>
</evidence>
<organism evidence="7 8">
    <name type="scientific">Halocatena salina</name>
    <dbReference type="NCBI Taxonomy" id="2934340"/>
    <lineage>
        <taxon>Archaea</taxon>
        <taxon>Methanobacteriati</taxon>
        <taxon>Methanobacteriota</taxon>
        <taxon>Stenosarchaea group</taxon>
        <taxon>Halobacteria</taxon>
        <taxon>Halobacteriales</taxon>
        <taxon>Natronomonadaceae</taxon>
        <taxon>Halocatena</taxon>
    </lineage>
</organism>
<dbReference type="InterPro" id="IPR050129">
    <property type="entry name" value="Zn_alcohol_dh"/>
</dbReference>
<dbReference type="PANTHER" id="PTHR43401">
    <property type="entry name" value="L-THREONINE 3-DEHYDROGENASE"/>
    <property type="match status" value="1"/>
</dbReference>
<evidence type="ECO:0000313" key="7">
    <source>
        <dbReference type="EMBL" id="UPM44273.1"/>
    </source>
</evidence>
<dbReference type="Proteomes" id="UP000831768">
    <property type="component" value="Plasmid unnamed1"/>
</dbReference>
<dbReference type="InterPro" id="IPR002328">
    <property type="entry name" value="ADH_Zn_CS"/>
</dbReference>
<evidence type="ECO:0000256" key="2">
    <source>
        <dbReference type="ARBA" id="ARBA00022833"/>
    </source>
</evidence>